<organism evidence="6 7">
    <name type="scientific">Sphagnum jensenii</name>
    <dbReference type="NCBI Taxonomy" id="128206"/>
    <lineage>
        <taxon>Eukaryota</taxon>
        <taxon>Viridiplantae</taxon>
        <taxon>Streptophyta</taxon>
        <taxon>Embryophyta</taxon>
        <taxon>Bryophyta</taxon>
        <taxon>Sphagnophytina</taxon>
        <taxon>Sphagnopsida</taxon>
        <taxon>Sphagnales</taxon>
        <taxon>Sphagnaceae</taxon>
        <taxon>Sphagnum</taxon>
    </lineage>
</organism>
<feature type="domain" description="CS" evidence="5">
    <location>
        <begin position="45"/>
        <end position="151"/>
    </location>
</feature>
<evidence type="ECO:0000256" key="3">
    <source>
        <dbReference type="RuleBase" id="RU003616"/>
    </source>
</evidence>
<keyword evidence="1" id="KW-0346">Stress response</keyword>
<dbReference type="Gene3D" id="2.60.40.790">
    <property type="match status" value="1"/>
</dbReference>
<sequence length="154" mass="17450">MALTPFFGSGRNGVFDPFDLGFWDPVDSWRSNFFGRNVGRDVQAVASTRIDWVETPEAHVFKADLPGLQKEDVKVTLEGGRTLQISGERTREQEKKTDTWHRVERSHGKFLRRFRLPDNANVESVNAKVENGVLTVTVPKAKKAEPEVRVVNID</sequence>
<name>A0ABP0X080_9BRYO</name>
<evidence type="ECO:0000313" key="6">
    <source>
        <dbReference type="EMBL" id="CAK9271635.1"/>
    </source>
</evidence>
<dbReference type="InterPro" id="IPR002068">
    <property type="entry name" value="A-crystallin/Hsp20_dom"/>
</dbReference>
<dbReference type="InterPro" id="IPR031107">
    <property type="entry name" value="Small_HSP"/>
</dbReference>
<dbReference type="EMBL" id="OZ020099">
    <property type="protein sequence ID" value="CAK9271635.1"/>
    <property type="molecule type" value="Genomic_DNA"/>
</dbReference>
<gene>
    <name evidence="6" type="ORF">CSSPJE1EN1_LOCUS17113</name>
</gene>
<accession>A0ABP0X080</accession>
<dbReference type="PROSITE" id="PS51203">
    <property type="entry name" value="CS"/>
    <property type="match status" value="1"/>
</dbReference>
<dbReference type="SUPFAM" id="SSF49764">
    <property type="entry name" value="HSP20-like chaperones"/>
    <property type="match status" value="1"/>
</dbReference>
<dbReference type="PROSITE" id="PS01031">
    <property type="entry name" value="SHSP"/>
    <property type="match status" value="1"/>
</dbReference>
<feature type="domain" description="SHSP" evidence="4">
    <location>
        <begin position="41"/>
        <end position="154"/>
    </location>
</feature>
<dbReference type="Pfam" id="PF00011">
    <property type="entry name" value="HSP20"/>
    <property type="match status" value="1"/>
</dbReference>
<dbReference type="PANTHER" id="PTHR11527">
    <property type="entry name" value="HEAT-SHOCK PROTEIN 20 FAMILY MEMBER"/>
    <property type="match status" value="1"/>
</dbReference>
<evidence type="ECO:0000256" key="1">
    <source>
        <dbReference type="ARBA" id="ARBA00023016"/>
    </source>
</evidence>
<dbReference type="InterPro" id="IPR008978">
    <property type="entry name" value="HSP20-like_chaperone"/>
</dbReference>
<evidence type="ECO:0008006" key="8">
    <source>
        <dbReference type="Google" id="ProtNLM"/>
    </source>
</evidence>
<evidence type="ECO:0000259" key="5">
    <source>
        <dbReference type="PROSITE" id="PS51203"/>
    </source>
</evidence>
<protein>
    <recommendedName>
        <fullName evidence="8">SHSP domain-containing protein</fullName>
    </recommendedName>
</protein>
<evidence type="ECO:0000313" key="7">
    <source>
        <dbReference type="Proteomes" id="UP001497444"/>
    </source>
</evidence>
<dbReference type="InterPro" id="IPR007052">
    <property type="entry name" value="CS_dom"/>
</dbReference>
<comment type="similarity">
    <text evidence="2 3">Belongs to the small heat shock protein (HSP20) family.</text>
</comment>
<evidence type="ECO:0000256" key="2">
    <source>
        <dbReference type="PROSITE-ProRule" id="PRU00285"/>
    </source>
</evidence>
<reference evidence="6" key="1">
    <citation type="submission" date="2024-02" db="EMBL/GenBank/DDBJ databases">
        <authorList>
            <consortium name="ELIXIR-Norway"/>
            <consortium name="Elixir Norway"/>
        </authorList>
    </citation>
    <scope>NUCLEOTIDE SEQUENCE</scope>
</reference>
<dbReference type="CDD" id="cd06472">
    <property type="entry name" value="ACD_ScHsp26_like"/>
    <property type="match status" value="1"/>
</dbReference>
<keyword evidence="7" id="KW-1185">Reference proteome</keyword>
<dbReference type="Proteomes" id="UP001497444">
    <property type="component" value="Chromosome 4"/>
</dbReference>
<evidence type="ECO:0000259" key="4">
    <source>
        <dbReference type="PROSITE" id="PS01031"/>
    </source>
</evidence>
<proteinExistence type="inferred from homology"/>